<dbReference type="AlphaFoldDB" id="A0A1H0LT36"/>
<feature type="domain" description="DUF3772" evidence="11">
    <location>
        <begin position="156"/>
        <end position="215"/>
    </location>
</feature>
<evidence type="ECO:0000259" key="11">
    <source>
        <dbReference type="Pfam" id="PF12607"/>
    </source>
</evidence>
<keyword evidence="14" id="KW-1185">Reference proteome</keyword>
<keyword evidence="5 8" id="KW-1133">Transmembrane helix</keyword>
<feature type="transmembrane region" description="Helical" evidence="8">
    <location>
        <begin position="452"/>
        <end position="479"/>
    </location>
</feature>
<gene>
    <name evidence="13" type="ORF">SAMN05444142_10334</name>
</gene>
<keyword evidence="6 8" id="KW-0472">Membrane</keyword>
<dbReference type="InterPro" id="IPR023408">
    <property type="entry name" value="MscS_beta-dom_sf"/>
</dbReference>
<evidence type="ECO:0000256" key="8">
    <source>
        <dbReference type="SAM" id="Phobius"/>
    </source>
</evidence>
<feature type="transmembrane region" description="Helical" evidence="8">
    <location>
        <begin position="351"/>
        <end position="373"/>
    </location>
</feature>
<feature type="transmembrane region" description="Helical" evidence="8">
    <location>
        <begin position="269"/>
        <end position="293"/>
    </location>
</feature>
<dbReference type="Gene3D" id="3.30.70.100">
    <property type="match status" value="1"/>
</dbReference>
<feature type="region of interest" description="Disordered" evidence="7">
    <location>
        <begin position="799"/>
        <end position="846"/>
    </location>
</feature>
<dbReference type="Pfam" id="PF12607">
    <property type="entry name" value="DUF3772"/>
    <property type="match status" value="1"/>
</dbReference>
<evidence type="ECO:0000256" key="4">
    <source>
        <dbReference type="ARBA" id="ARBA00022692"/>
    </source>
</evidence>
<evidence type="ECO:0000256" key="9">
    <source>
        <dbReference type="SAM" id="SignalP"/>
    </source>
</evidence>
<dbReference type="Gene3D" id="2.30.30.60">
    <property type="match status" value="1"/>
</dbReference>
<dbReference type="SUPFAM" id="SSF50182">
    <property type="entry name" value="Sm-like ribonucleoproteins"/>
    <property type="match status" value="1"/>
</dbReference>
<dbReference type="SUPFAM" id="SSF82689">
    <property type="entry name" value="Mechanosensitive channel protein MscS (YggB), C-terminal domain"/>
    <property type="match status" value="1"/>
</dbReference>
<feature type="transmembrane region" description="Helical" evidence="8">
    <location>
        <begin position="543"/>
        <end position="560"/>
    </location>
</feature>
<feature type="region of interest" description="Disordered" evidence="7">
    <location>
        <begin position="30"/>
        <end position="63"/>
    </location>
</feature>
<dbReference type="InterPro" id="IPR049278">
    <property type="entry name" value="MS_channel_C"/>
</dbReference>
<feature type="transmembrane region" description="Helical" evidence="8">
    <location>
        <begin position="379"/>
        <end position="398"/>
    </location>
</feature>
<evidence type="ECO:0000256" key="1">
    <source>
        <dbReference type="ARBA" id="ARBA00004651"/>
    </source>
</evidence>
<feature type="transmembrane region" description="Helical" evidence="8">
    <location>
        <begin position="491"/>
        <end position="515"/>
    </location>
</feature>
<comment type="similarity">
    <text evidence="2">Belongs to the MscS (TC 1.A.23) family.</text>
</comment>
<reference evidence="13 14" key="1">
    <citation type="submission" date="2016-11" db="EMBL/GenBank/DDBJ databases">
        <authorList>
            <person name="Varghese N."/>
            <person name="Submissions S."/>
        </authorList>
    </citation>
    <scope>NUCLEOTIDE SEQUENCE [LARGE SCALE GENOMIC DNA]</scope>
    <source>
        <strain evidence="13 14">DSM 29620</strain>
    </source>
</reference>
<dbReference type="PROSITE" id="PS51257">
    <property type="entry name" value="PROKAR_LIPOPROTEIN"/>
    <property type="match status" value="1"/>
</dbReference>
<dbReference type="Pfam" id="PF21082">
    <property type="entry name" value="MS_channel_3rd"/>
    <property type="match status" value="1"/>
</dbReference>
<dbReference type="EMBL" id="FQZZ01000003">
    <property type="protein sequence ID" value="SHK03696.1"/>
    <property type="molecule type" value="Genomic_DNA"/>
</dbReference>
<feature type="domain" description="Mechanosensitive ion channel MscS" evidence="10">
    <location>
        <begin position="627"/>
        <end position="693"/>
    </location>
</feature>
<evidence type="ECO:0000259" key="12">
    <source>
        <dbReference type="Pfam" id="PF21082"/>
    </source>
</evidence>
<dbReference type="InterPro" id="IPR011066">
    <property type="entry name" value="MscS_channel_C_sf"/>
</dbReference>
<proteinExistence type="inferred from homology"/>
<sequence>MAELRGIRLFLAGLVLAACAAMAHAQQDEAAPPDAAADSPAPAAAAQAPAPATPAAAVPGYDDPEWQNLARRTEEALHAGRASNFALATLREDLVDWRARFLGMQSANGGRIRTLQSQLDALGPAPEEGESEPERIADERARLKARLAELRVPVQLATEAHTRADRLIAEIDALVRQRWTEDLMARVVSPLNPEGWTQAWQGLRGALRGIANESRSQWANPIRRDQLTTNLPIAIVLGVIGLILMLRGRIWSDWLSRRVSARTRRGRGLVEFVLSLGKLILPFAGIFLVAIGLQLTGMFGLRGENIVENLPVIAVNIIVARWLTSLLFTTRDGGRGNPLDMAEETLTRLRWLFITLAWVLSAGIFVKLLANAADIADDARAVLLFPVGAVAGILLWRIGKALRQYDTPDDDESGQVRPYRYLLAALVGRALWLVGIGAILLGVLGYARAFDLLIYATTGTLFLLGTVALLQGLVFDVYSLLTRSEDGAREALVPVLIGFFLTFAALPVLALIWGARVSDLSELWTRFREGFEIGETRISPTDFLTFVLVFALGYTATRLVQGALRTTVLPKTRLDTGGQTAVVSGLGYVGIFLAAVIAITTAGIDLSGLAIVAGALSVGIGFGLQTMVSNFVSGIILLIERPISQGDWIEVGGQMGYVRNISVRSTRIETFDRTDVIIPNADLISGTVTNYTRGNTVGRVIVPVGVAYGTDTKRAENILREVAEAHPMVLLQPPPAVVFQGFGASSLDFEIRAILRDVNWVLSVKSEMNHEIARRFAEEGIEIPFAQRDIWLRNPEVLPGGRAAAEKPEPADTPPATESDRAARTPQTPHLDADDMDGDGPDGDGR</sequence>
<keyword evidence="3" id="KW-1003">Cell membrane</keyword>
<feature type="transmembrane region" description="Helical" evidence="8">
    <location>
        <begin position="231"/>
        <end position="248"/>
    </location>
</feature>
<dbReference type="PANTHER" id="PTHR30347:SF1">
    <property type="entry name" value="MECHANOSENSITIVE CHANNEL MSCK"/>
    <property type="match status" value="1"/>
</dbReference>
<feature type="chain" id="PRO_5015064887" evidence="9">
    <location>
        <begin position="26"/>
        <end position="846"/>
    </location>
</feature>
<evidence type="ECO:0000256" key="6">
    <source>
        <dbReference type="ARBA" id="ARBA00023136"/>
    </source>
</evidence>
<feature type="transmembrane region" description="Helical" evidence="8">
    <location>
        <begin position="581"/>
        <end position="604"/>
    </location>
</feature>
<keyword evidence="4 8" id="KW-0812">Transmembrane</keyword>
<evidence type="ECO:0000259" key="10">
    <source>
        <dbReference type="Pfam" id="PF00924"/>
    </source>
</evidence>
<keyword evidence="9" id="KW-0732">Signal</keyword>
<dbReference type="InterPro" id="IPR052702">
    <property type="entry name" value="MscS-like_channel"/>
</dbReference>
<evidence type="ECO:0000256" key="7">
    <source>
        <dbReference type="SAM" id="MobiDB-lite"/>
    </source>
</evidence>
<accession>A0A1H0LT36</accession>
<feature type="transmembrane region" description="Helical" evidence="8">
    <location>
        <begin position="313"/>
        <end position="330"/>
    </location>
</feature>
<dbReference type="InterPro" id="IPR022249">
    <property type="entry name" value="DUF3772"/>
</dbReference>
<dbReference type="GO" id="GO:0008381">
    <property type="term" value="F:mechanosensitive monoatomic ion channel activity"/>
    <property type="evidence" value="ECO:0007669"/>
    <property type="project" value="UniProtKB-ARBA"/>
</dbReference>
<dbReference type="SUPFAM" id="SSF82861">
    <property type="entry name" value="Mechanosensitive channel protein MscS (YggB), transmembrane region"/>
    <property type="match status" value="1"/>
</dbReference>
<protein>
    <submittedName>
        <fullName evidence="13">Small-conductance mechanosensitive channel</fullName>
    </submittedName>
</protein>
<dbReference type="GO" id="GO:0005886">
    <property type="term" value="C:plasma membrane"/>
    <property type="evidence" value="ECO:0007669"/>
    <property type="project" value="UniProtKB-SubCell"/>
</dbReference>
<dbReference type="InterPro" id="IPR006685">
    <property type="entry name" value="MscS_channel_2nd"/>
</dbReference>
<name>A0A1H0LT36_9RHOB</name>
<feature type="compositionally biased region" description="Low complexity" evidence="7">
    <location>
        <begin position="30"/>
        <end position="59"/>
    </location>
</feature>
<dbReference type="Gene3D" id="1.10.287.1260">
    <property type="match status" value="1"/>
</dbReference>
<feature type="transmembrane region" description="Helical" evidence="8">
    <location>
        <begin position="419"/>
        <end position="446"/>
    </location>
</feature>
<evidence type="ECO:0000256" key="3">
    <source>
        <dbReference type="ARBA" id="ARBA00022475"/>
    </source>
</evidence>
<feature type="transmembrane region" description="Helical" evidence="8">
    <location>
        <begin position="610"/>
        <end position="639"/>
    </location>
</feature>
<feature type="compositionally biased region" description="Acidic residues" evidence="7">
    <location>
        <begin position="834"/>
        <end position="846"/>
    </location>
</feature>
<dbReference type="InterPro" id="IPR011014">
    <property type="entry name" value="MscS_channel_TM-2"/>
</dbReference>
<feature type="domain" description="Mechanosensitive ion channel MscS C-terminal" evidence="12">
    <location>
        <begin position="701"/>
        <end position="783"/>
    </location>
</feature>
<comment type="subcellular location">
    <subcellularLocation>
        <location evidence="1">Cell membrane</location>
        <topology evidence="1">Multi-pass membrane protein</topology>
    </subcellularLocation>
</comment>
<evidence type="ECO:0000313" key="14">
    <source>
        <dbReference type="Proteomes" id="UP000324252"/>
    </source>
</evidence>
<dbReference type="InterPro" id="IPR010920">
    <property type="entry name" value="LSM_dom_sf"/>
</dbReference>
<dbReference type="PANTHER" id="PTHR30347">
    <property type="entry name" value="POTASSIUM CHANNEL RELATED"/>
    <property type="match status" value="1"/>
</dbReference>
<evidence type="ECO:0000256" key="2">
    <source>
        <dbReference type="ARBA" id="ARBA00008017"/>
    </source>
</evidence>
<dbReference type="Pfam" id="PF00924">
    <property type="entry name" value="MS_channel_2nd"/>
    <property type="match status" value="1"/>
</dbReference>
<organism evidence="13 14">
    <name type="scientific">Lutimaribacter pacificus</name>
    <dbReference type="NCBI Taxonomy" id="391948"/>
    <lineage>
        <taxon>Bacteria</taxon>
        <taxon>Pseudomonadati</taxon>
        <taxon>Pseudomonadota</taxon>
        <taxon>Alphaproteobacteria</taxon>
        <taxon>Rhodobacterales</taxon>
        <taxon>Roseobacteraceae</taxon>
        <taxon>Lutimaribacter</taxon>
    </lineage>
</organism>
<dbReference type="Proteomes" id="UP000324252">
    <property type="component" value="Unassembled WGS sequence"/>
</dbReference>
<evidence type="ECO:0000313" key="13">
    <source>
        <dbReference type="EMBL" id="SHK03696.1"/>
    </source>
</evidence>
<evidence type="ECO:0000256" key="5">
    <source>
        <dbReference type="ARBA" id="ARBA00022989"/>
    </source>
</evidence>
<feature type="signal peptide" evidence="9">
    <location>
        <begin position="1"/>
        <end position="25"/>
    </location>
</feature>